<evidence type="ECO:0000313" key="2">
    <source>
        <dbReference type="EMBL" id="SDW02686.1"/>
    </source>
</evidence>
<proteinExistence type="predicted"/>
<gene>
    <name evidence="2" type="ORF">SAMN05421783_101136</name>
</gene>
<keyword evidence="3" id="KW-1185">Reference proteome</keyword>
<dbReference type="RefSeq" id="WP_093027122.1">
    <property type="nucleotide sequence ID" value="NZ_FNNZ01000001.1"/>
</dbReference>
<feature type="transmembrane region" description="Helical" evidence="1">
    <location>
        <begin position="40"/>
        <end position="60"/>
    </location>
</feature>
<reference evidence="3" key="1">
    <citation type="submission" date="2016-10" db="EMBL/GenBank/DDBJ databases">
        <authorList>
            <person name="Varghese N."/>
            <person name="Submissions S."/>
        </authorList>
    </citation>
    <scope>NUCLEOTIDE SEQUENCE [LARGE SCALE GENOMIC DNA]</scope>
    <source>
        <strain evidence="3">DSM 217</strain>
    </source>
</reference>
<protein>
    <submittedName>
        <fullName evidence="2">Uncharacterized protein</fullName>
    </submittedName>
</protein>
<name>A0A1H2Q697_THIRO</name>
<accession>A0A1H2Q697</accession>
<evidence type="ECO:0000313" key="3">
    <source>
        <dbReference type="Proteomes" id="UP000198816"/>
    </source>
</evidence>
<keyword evidence="1" id="KW-1133">Transmembrane helix</keyword>
<dbReference type="AlphaFoldDB" id="A0A1H2Q697"/>
<sequence length="73" mass="7512">MISCTTLRSTVVLSAGLLLSGILLLLIAESAALPVPTAHIALLAVLGGAVALGLGFALAISPWSRHYFDNCEH</sequence>
<keyword evidence="1" id="KW-0472">Membrane</keyword>
<dbReference type="EMBL" id="FNNZ01000001">
    <property type="protein sequence ID" value="SDW02686.1"/>
    <property type="molecule type" value="Genomic_DNA"/>
</dbReference>
<keyword evidence="1" id="KW-0812">Transmembrane</keyword>
<dbReference type="Proteomes" id="UP000198816">
    <property type="component" value="Unassembled WGS sequence"/>
</dbReference>
<evidence type="ECO:0000256" key="1">
    <source>
        <dbReference type="SAM" id="Phobius"/>
    </source>
</evidence>
<organism evidence="2 3">
    <name type="scientific">Thiocapsa roseopersicina</name>
    <dbReference type="NCBI Taxonomy" id="1058"/>
    <lineage>
        <taxon>Bacteria</taxon>
        <taxon>Pseudomonadati</taxon>
        <taxon>Pseudomonadota</taxon>
        <taxon>Gammaproteobacteria</taxon>
        <taxon>Chromatiales</taxon>
        <taxon>Chromatiaceae</taxon>
        <taxon>Thiocapsa</taxon>
    </lineage>
</organism>